<dbReference type="PANTHER" id="PTHR37017">
    <property type="entry name" value="AB HYDROLASE-1 DOMAIN-CONTAINING PROTEIN-RELATED"/>
    <property type="match status" value="1"/>
</dbReference>
<name>A0A4S4FHN4_9MICO</name>
<dbReference type="RefSeq" id="WP_136427635.1">
    <property type="nucleotide sequence ID" value="NZ_SSSM01000005.1"/>
</dbReference>
<dbReference type="GO" id="GO:0016787">
    <property type="term" value="F:hydrolase activity"/>
    <property type="evidence" value="ECO:0007669"/>
    <property type="project" value="UniProtKB-KW"/>
</dbReference>
<dbReference type="Proteomes" id="UP000309133">
    <property type="component" value="Unassembled WGS sequence"/>
</dbReference>
<comment type="caution">
    <text evidence="2">The sequence shown here is derived from an EMBL/GenBank/DDBJ whole genome shotgun (WGS) entry which is preliminary data.</text>
</comment>
<keyword evidence="3" id="KW-1185">Reference proteome</keyword>
<dbReference type="Pfam" id="PF12697">
    <property type="entry name" value="Abhydrolase_6"/>
    <property type="match status" value="1"/>
</dbReference>
<proteinExistence type="predicted"/>
<sequence length="235" mass="25414">MTPPPIVLIHGAWHGAWVWDVVTEQLRDRGYDITAIDLPGVGRTAGDPTLSGHAQYLRDHLINLDRPPLLVAHSYGGAVLNQALTPGVPAARLLYLAAFLLDTGETCMAMNGSTEGSGSGDDAFEKDGDYIRMPADASRTAFYNDVPSAQTETFLNRMTAEHRSTVYAPVTNTPWKTHPAAYVICDLDQAILPSVQQRMAERASTVYRLRAGHSAMVSDPTAVAAIIESEALRTP</sequence>
<dbReference type="EMBL" id="SSSM01000005">
    <property type="protein sequence ID" value="THG29304.1"/>
    <property type="molecule type" value="Genomic_DNA"/>
</dbReference>
<dbReference type="SUPFAM" id="SSF53474">
    <property type="entry name" value="alpha/beta-Hydrolases"/>
    <property type="match status" value="1"/>
</dbReference>
<accession>A0A4S4FHN4</accession>
<dbReference type="OrthoDB" id="9814966at2"/>
<keyword evidence="2" id="KW-0378">Hydrolase</keyword>
<protein>
    <submittedName>
        <fullName evidence="2">Alpha/beta hydrolase</fullName>
    </submittedName>
</protein>
<evidence type="ECO:0000313" key="2">
    <source>
        <dbReference type="EMBL" id="THG29304.1"/>
    </source>
</evidence>
<dbReference type="InterPro" id="IPR052897">
    <property type="entry name" value="Sec-Metab_Biosynth_Hydrolase"/>
</dbReference>
<dbReference type="InterPro" id="IPR000073">
    <property type="entry name" value="AB_hydrolase_1"/>
</dbReference>
<dbReference type="InterPro" id="IPR029058">
    <property type="entry name" value="AB_hydrolase_fold"/>
</dbReference>
<evidence type="ECO:0000259" key="1">
    <source>
        <dbReference type="Pfam" id="PF12697"/>
    </source>
</evidence>
<organism evidence="2 3">
    <name type="scientific">Naasia lichenicola</name>
    <dbReference type="NCBI Taxonomy" id="2565933"/>
    <lineage>
        <taxon>Bacteria</taxon>
        <taxon>Bacillati</taxon>
        <taxon>Actinomycetota</taxon>
        <taxon>Actinomycetes</taxon>
        <taxon>Micrococcales</taxon>
        <taxon>Microbacteriaceae</taxon>
        <taxon>Naasia</taxon>
    </lineage>
</organism>
<gene>
    <name evidence="2" type="ORF">E6C64_11325</name>
</gene>
<dbReference type="PANTHER" id="PTHR37017:SF11">
    <property type="entry name" value="ESTERASE_LIPASE_THIOESTERASE DOMAIN-CONTAINING PROTEIN"/>
    <property type="match status" value="1"/>
</dbReference>
<dbReference type="Gene3D" id="3.40.50.1820">
    <property type="entry name" value="alpha/beta hydrolase"/>
    <property type="match status" value="1"/>
</dbReference>
<reference evidence="2 3" key="1">
    <citation type="submission" date="2019-04" db="EMBL/GenBank/DDBJ databases">
        <authorList>
            <person name="Jiang L."/>
        </authorList>
    </citation>
    <scope>NUCLEOTIDE SEQUENCE [LARGE SCALE GENOMIC DNA]</scope>
    <source>
        <strain evidence="2 3">YIM 131853</strain>
    </source>
</reference>
<feature type="domain" description="AB hydrolase-1" evidence="1">
    <location>
        <begin position="6"/>
        <end position="225"/>
    </location>
</feature>
<evidence type="ECO:0000313" key="3">
    <source>
        <dbReference type="Proteomes" id="UP000309133"/>
    </source>
</evidence>
<dbReference type="AlphaFoldDB" id="A0A4S4FHN4"/>